<protein>
    <submittedName>
        <fullName evidence="1">DUF3907 family protein</fullName>
    </submittedName>
</protein>
<proteinExistence type="predicted"/>
<sequence>MSNSLIKQQLEDVSLALRDIGEKVEVYANEHSLSSWLAQSSMDQEYGKLIWSAFRKLVVYTNESAVACQWIASNEPFSKQTAEQVLYKVYHQCVEEFFSPKTDVWYENSRSAYTGRNAIKFHQDVPSHFQELIKEIEQPFQSLREELEYYETDYRTKMVQSTKS</sequence>
<dbReference type="Proteomes" id="UP000593626">
    <property type="component" value="Chromosome"/>
</dbReference>
<dbReference type="KEGG" id="mcui:G8O30_07095"/>
<dbReference type="Pfam" id="PF13047">
    <property type="entry name" value="DUF3907"/>
    <property type="match status" value="1"/>
</dbReference>
<organism evidence="1 2">
    <name type="scientific">Mangrovibacillus cuniculi</name>
    <dbReference type="NCBI Taxonomy" id="2593652"/>
    <lineage>
        <taxon>Bacteria</taxon>
        <taxon>Bacillati</taxon>
        <taxon>Bacillota</taxon>
        <taxon>Bacilli</taxon>
        <taxon>Bacillales</taxon>
        <taxon>Bacillaceae</taxon>
        <taxon>Mangrovibacillus</taxon>
    </lineage>
</organism>
<evidence type="ECO:0000313" key="1">
    <source>
        <dbReference type="EMBL" id="QPC46744.1"/>
    </source>
</evidence>
<keyword evidence="2" id="KW-1185">Reference proteome</keyword>
<gene>
    <name evidence="1" type="ORF">G8O30_07095</name>
</gene>
<accession>A0A7S8HFB9</accession>
<dbReference type="EMBL" id="CP049742">
    <property type="protein sequence ID" value="QPC46744.1"/>
    <property type="molecule type" value="Genomic_DNA"/>
</dbReference>
<dbReference type="RefSeq" id="WP_239674278.1">
    <property type="nucleotide sequence ID" value="NZ_CP049742.1"/>
</dbReference>
<name>A0A7S8HFB9_9BACI</name>
<evidence type="ECO:0000313" key="2">
    <source>
        <dbReference type="Proteomes" id="UP000593626"/>
    </source>
</evidence>
<dbReference type="InterPro" id="IPR025013">
    <property type="entry name" value="DUF3907"/>
</dbReference>
<reference evidence="1 2" key="1">
    <citation type="submission" date="2019-07" db="EMBL/GenBank/DDBJ databases">
        <title>Genome sequence of 2 isolates from Red Sea Mangroves.</title>
        <authorList>
            <person name="Sefrji F."/>
            <person name="Michoud G."/>
            <person name="Merlino G."/>
            <person name="Daffonchio D."/>
        </authorList>
    </citation>
    <scope>NUCLEOTIDE SEQUENCE [LARGE SCALE GENOMIC DNA]</scope>
    <source>
        <strain evidence="1 2">R1DC41</strain>
    </source>
</reference>
<dbReference type="AlphaFoldDB" id="A0A7S8HFB9"/>